<dbReference type="AlphaFoldDB" id="A0A0F9NR67"/>
<protein>
    <submittedName>
        <fullName evidence="2">Uncharacterized protein</fullName>
    </submittedName>
</protein>
<proteinExistence type="predicted"/>
<gene>
    <name evidence="2" type="ORF">LCGC14_1306020</name>
</gene>
<evidence type="ECO:0000313" key="2">
    <source>
        <dbReference type="EMBL" id="KKM83757.1"/>
    </source>
</evidence>
<reference evidence="2" key="1">
    <citation type="journal article" date="2015" name="Nature">
        <title>Complex archaea that bridge the gap between prokaryotes and eukaryotes.</title>
        <authorList>
            <person name="Spang A."/>
            <person name="Saw J.H."/>
            <person name="Jorgensen S.L."/>
            <person name="Zaremba-Niedzwiedzka K."/>
            <person name="Martijn J."/>
            <person name="Lind A.E."/>
            <person name="van Eijk R."/>
            <person name="Schleper C."/>
            <person name="Guy L."/>
            <person name="Ettema T.J."/>
        </authorList>
    </citation>
    <scope>NUCLEOTIDE SEQUENCE</scope>
</reference>
<sequence length="80" mass="8982">MATEEWPPKSNKSPEMQGLVSGVSGHHQNIYMKADCATCDKIDLKPSDFKNELSKKEFGISRLCQECQDKVFGNDEVFGK</sequence>
<organism evidence="2">
    <name type="scientific">marine sediment metagenome</name>
    <dbReference type="NCBI Taxonomy" id="412755"/>
    <lineage>
        <taxon>unclassified sequences</taxon>
        <taxon>metagenomes</taxon>
        <taxon>ecological metagenomes</taxon>
    </lineage>
</organism>
<evidence type="ECO:0000256" key="1">
    <source>
        <dbReference type="SAM" id="MobiDB-lite"/>
    </source>
</evidence>
<dbReference type="EMBL" id="LAZR01007667">
    <property type="protein sequence ID" value="KKM83757.1"/>
    <property type="molecule type" value="Genomic_DNA"/>
</dbReference>
<comment type="caution">
    <text evidence="2">The sequence shown here is derived from an EMBL/GenBank/DDBJ whole genome shotgun (WGS) entry which is preliminary data.</text>
</comment>
<name>A0A0F9NR67_9ZZZZ</name>
<feature type="region of interest" description="Disordered" evidence="1">
    <location>
        <begin position="1"/>
        <end position="21"/>
    </location>
</feature>
<accession>A0A0F9NR67</accession>